<feature type="domain" description="DUF4384" evidence="1">
    <location>
        <begin position="3"/>
        <end position="82"/>
    </location>
</feature>
<dbReference type="AlphaFoldDB" id="A0A5K8ACK5"/>
<protein>
    <recommendedName>
        <fullName evidence="1">DUF4384 domain-containing protein</fullName>
    </recommendedName>
</protein>
<evidence type="ECO:0000259" key="1">
    <source>
        <dbReference type="Pfam" id="PF14326"/>
    </source>
</evidence>
<proteinExistence type="predicted"/>
<organism evidence="2 3">
    <name type="scientific">Desulfosarcina ovata subsp. ovata</name>
    <dbReference type="NCBI Taxonomy" id="2752305"/>
    <lineage>
        <taxon>Bacteria</taxon>
        <taxon>Pseudomonadati</taxon>
        <taxon>Thermodesulfobacteriota</taxon>
        <taxon>Desulfobacteria</taxon>
        <taxon>Desulfobacterales</taxon>
        <taxon>Desulfosarcinaceae</taxon>
        <taxon>Desulfosarcina</taxon>
    </lineage>
</organism>
<dbReference type="InterPro" id="IPR025493">
    <property type="entry name" value="DUF4384"/>
</dbReference>
<dbReference type="Pfam" id="PF14326">
    <property type="entry name" value="DUF4384"/>
    <property type="match status" value="1"/>
</dbReference>
<reference evidence="2 3" key="1">
    <citation type="submission" date="2019-11" db="EMBL/GenBank/DDBJ databases">
        <title>Comparative genomics of hydrocarbon-degrading Desulfosarcina strains.</title>
        <authorList>
            <person name="Watanabe M."/>
            <person name="Kojima H."/>
            <person name="Fukui M."/>
        </authorList>
    </citation>
    <scope>NUCLEOTIDE SEQUENCE [LARGE SCALE GENOMIC DNA]</scope>
    <source>
        <strain evidence="3">oXyS1</strain>
    </source>
</reference>
<gene>
    <name evidence="2" type="ORF">DSCOOX_28500</name>
</gene>
<keyword evidence="3" id="KW-1185">Reference proteome</keyword>
<sequence length="161" mass="17972">MSGDRYKFLIMPEQDCFLYIFQSDAANQLSMLFPMESFGDVQVNNLNPVKGQSAFALPGPESSFILDKQKGIERIYVIAAPKADTKLEELGRQLNKANHETARNGIGAELMEYLGAKELTRATLPGATFTMDGNGGSEVKIDADKFQTSKKRVYLLEFEHR</sequence>
<name>A0A5K8ACK5_9BACT</name>
<evidence type="ECO:0000313" key="2">
    <source>
        <dbReference type="EMBL" id="BBO89670.1"/>
    </source>
</evidence>
<accession>A0A5K8ACK5</accession>
<dbReference type="EMBL" id="AP021879">
    <property type="protein sequence ID" value="BBO89670.1"/>
    <property type="molecule type" value="Genomic_DNA"/>
</dbReference>
<evidence type="ECO:0000313" key="3">
    <source>
        <dbReference type="Proteomes" id="UP000422108"/>
    </source>
</evidence>
<dbReference type="Proteomes" id="UP000422108">
    <property type="component" value="Chromosome"/>
</dbReference>